<evidence type="ECO:0000313" key="1">
    <source>
        <dbReference type="EMBL" id="CAH2251562.1"/>
    </source>
</evidence>
<protein>
    <submittedName>
        <fullName evidence="1">Uncharacterized protein</fullName>
    </submittedName>
</protein>
<dbReference type="EMBL" id="OW240913">
    <property type="protein sequence ID" value="CAH2251562.1"/>
    <property type="molecule type" value="Genomic_DNA"/>
</dbReference>
<gene>
    <name evidence="1" type="ORF">PECUL_23A042775</name>
</gene>
<proteinExistence type="predicted"/>
<organism evidence="1 2">
    <name type="scientific">Pelobates cultripes</name>
    <name type="common">Western spadefoot toad</name>
    <dbReference type="NCBI Taxonomy" id="61616"/>
    <lineage>
        <taxon>Eukaryota</taxon>
        <taxon>Metazoa</taxon>
        <taxon>Chordata</taxon>
        <taxon>Craniata</taxon>
        <taxon>Vertebrata</taxon>
        <taxon>Euteleostomi</taxon>
        <taxon>Amphibia</taxon>
        <taxon>Batrachia</taxon>
        <taxon>Anura</taxon>
        <taxon>Pelobatoidea</taxon>
        <taxon>Pelobatidae</taxon>
        <taxon>Pelobates</taxon>
    </lineage>
</organism>
<feature type="non-terminal residue" evidence="1">
    <location>
        <position position="57"/>
    </location>
</feature>
<reference evidence="1" key="1">
    <citation type="submission" date="2022-03" db="EMBL/GenBank/DDBJ databases">
        <authorList>
            <person name="Alioto T."/>
            <person name="Alioto T."/>
            <person name="Gomez Garrido J."/>
        </authorList>
    </citation>
    <scope>NUCLEOTIDE SEQUENCE</scope>
</reference>
<accession>A0AAD1RES9</accession>
<dbReference type="Proteomes" id="UP001295444">
    <property type="component" value="Chromosome 02"/>
</dbReference>
<sequence length="57" mass="6389">MAQEALTLLQRANIGLIADSDHAPTTVQIQSPLHKPTERQWKLNENLLLDLADKEQA</sequence>
<name>A0AAD1RES9_PELCU</name>
<dbReference type="AlphaFoldDB" id="A0AAD1RES9"/>
<evidence type="ECO:0000313" key="2">
    <source>
        <dbReference type="Proteomes" id="UP001295444"/>
    </source>
</evidence>
<keyword evidence="2" id="KW-1185">Reference proteome</keyword>